<dbReference type="RefSeq" id="WP_258858240.1">
    <property type="nucleotide sequence ID" value="NZ_JANUGV010000008.1"/>
</dbReference>
<evidence type="ECO:0000313" key="3">
    <source>
        <dbReference type="Proteomes" id="UP001205861"/>
    </source>
</evidence>
<dbReference type="EMBL" id="JANUGV010000008">
    <property type="protein sequence ID" value="MCS0610672.1"/>
    <property type="molecule type" value="Genomic_DNA"/>
</dbReference>
<reference evidence="2 3" key="1">
    <citation type="submission" date="2022-08" db="EMBL/GenBank/DDBJ databases">
        <title>Reclassification of Massilia species as members of the genera Telluria, Duganella, Pseudoduganella, Mokoshia gen. nov. and Zemynaea gen. nov. using orthogonal and non-orthogonal genome-based approaches.</title>
        <authorList>
            <person name="Bowman J.P."/>
        </authorList>
    </citation>
    <scope>NUCLEOTIDE SEQUENCE [LARGE SCALE GENOMIC DNA]</scope>
    <source>
        <strain evidence="2 3">JCM 31607</strain>
    </source>
</reference>
<protein>
    <recommendedName>
        <fullName evidence="4">PDZ domain-containing protein</fullName>
    </recommendedName>
</protein>
<feature type="signal peptide" evidence="1">
    <location>
        <begin position="1"/>
        <end position="23"/>
    </location>
</feature>
<dbReference type="PROSITE" id="PS51257">
    <property type="entry name" value="PROKAR_LIPOPROTEIN"/>
    <property type="match status" value="1"/>
</dbReference>
<keyword evidence="3" id="KW-1185">Reference proteome</keyword>
<accession>A0ABT2BQ78</accession>
<comment type="caution">
    <text evidence="2">The sequence shown here is derived from an EMBL/GenBank/DDBJ whole genome shotgun (WGS) entry which is preliminary data.</text>
</comment>
<feature type="chain" id="PRO_5046191843" description="PDZ domain-containing protein" evidence="1">
    <location>
        <begin position="24"/>
        <end position="367"/>
    </location>
</feature>
<name>A0ABT2BQ78_9BURK</name>
<proteinExistence type="predicted"/>
<dbReference type="Proteomes" id="UP001205861">
    <property type="component" value="Unassembled WGS sequence"/>
</dbReference>
<evidence type="ECO:0008006" key="4">
    <source>
        <dbReference type="Google" id="ProtNLM"/>
    </source>
</evidence>
<evidence type="ECO:0000256" key="1">
    <source>
        <dbReference type="SAM" id="SignalP"/>
    </source>
</evidence>
<evidence type="ECO:0000313" key="2">
    <source>
        <dbReference type="EMBL" id="MCS0610672.1"/>
    </source>
</evidence>
<gene>
    <name evidence="2" type="ORF">NX773_21095</name>
</gene>
<organism evidence="2 3">
    <name type="scientific">Massilia solisilvae</name>
    <dbReference type="NCBI Taxonomy" id="1811225"/>
    <lineage>
        <taxon>Bacteria</taxon>
        <taxon>Pseudomonadati</taxon>
        <taxon>Pseudomonadota</taxon>
        <taxon>Betaproteobacteria</taxon>
        <taxon>Burkholderiales</taxon>
        <taxon>Oxalobacteraceae</taxon>
        <taxon>Telluria group</taxon>
        <taxon>Massilia</taxon>
    </lineage>
</organism>
<sequence>MKRMNTVVLAALLASLLAGCGTARLTVDDGRQLDPYLLSEMRTYGAGARAVRPAIVRSAALHDKGCSHQYELPFEAMTSYGLANEDQKVAWARTLGVNERLSVIAADRSSGLARGDVIAQVDGYRSRNSLKLLQALRDARDQGNPFRLVLAGGRAVTVAPLRVCRGHVVLASPFRPQVQNYHWRYAVHPLEVFQRPLTGDEAQWIVLWTQGLSERGGTRMKTYAFMMGGLKWATVFALGATASSAAASSRSASAAAGGSSAGQAAAAQLAGQAGSMAARSAADRATLSGISRVAAGVFDRADAWAFRNMVKLGMNPRAGLTLHEKLLGQGLYGNAFVLDDERLAAMRVLTEELPEAPRAAAASPGRR</sequence>
<keyword evidence="1" id="KW-0732">Signal</keyword>